<organism evidence="1 2">
    <name type="scientific">Streptomyces typhae</name>
    <dbReference type="NCBI Taxonomy" id="2681492"/>
    <lineage>
        <taxon>Bacteria</taxon>
        <taxon>Bacillati</taxon>
        <taxon>Actinomycetota</taxon>
        <taxon>Actinomycetes</taxon>
        <taxon>Kitasatosporales</taxon>
        <taxon>Streptomycetaceae</taxon>
        <taxon>Streptomyces</taxon>
    </lineage>
</organism>
<keyword evidence="2" id="KW-1185">Reference proteome</keyword>
<dbReference type="EMBL" id="WPNZ01000002">
    <property type="protein sequence ID" value="MVO84199.1"/>
    <property type="molecule type" value="Genomic_DNA"/>
</dbReference>
<reference evidence="1 2" key="1">
    <citation type="submission" date="2019-11" db="EMBL/GenBank/DDBJ databases">
        <title>Streptomyces typhae sp. nov., a novel endophytic actinomycete isolated from the root of cattail pollen (Typha angustifolia L.).</title>
        <authorList>
            <person name="Peng C."/>
        </authorList>
    </citation>
    <scope>NUCLEOTIDE SEQUENCE [LARGE SCALE GENOMIC DNA]</scope>
    <source>
        <strain evidence="2">p1417</strain>
    </source>
</reference>
<gene>
    <name evidence="1" type="ORF">GPA10_05280</name>
</gene>
<dbReference type="RefSeq" id="WP_157164456.1">
    <property type="nucleotide sequence ID" value="NZ_WPNZ01000002.1"/>
</dbReference>
<sequence>MPGGLAARVMGWQRRMGAAAGPLGASGEASTGAPVTVELWISGAWVDITSYTMVRDDSGSIRITRGMRDEGSQTEHATAQLQLKNTDGRFSPRNPSGPYFGLIGRNTPMRISVPDGMGGKSYRLWGEVSDWAQGWDTSGNDVWTDVEVSGIIRRLAQGPAPERSVIYQAITDPLLPQVVAYWPCEDPAESTQLASALVSGSPMRWSGTLALAAYDGIKASDPLPDLSLATLSGGVARYDDPTATQVRFLASIPADGLSNGKVLCAIDQFDYSPGSAQFWELYYTTDTKSLTLSQHDSVGSELGVALPHTVDVRGRQLYVSIEFSENGTSLTRAVRLTDVNSGVTYSATDTAFLTQVSRVTRIQFGPASRSVVGLGGTQYLPGVAIGHVTVETAVTATNALGVRLNPIGERAGLRVLRLCGEEAIPVDWIGDLDDTVAMGAQGRSNPLTLVRECVEADGGMLYESTAVLGLGYRTRGSLYGQDPALVLDYAAYNLAAVPVPVEDDQRVQNKVTITVNGMSATYEETEGALSTALPPAGVGAYGTDVTLNLSSTDTVVLRDQAAWRVHLGTVDEARHPQISVNLAHPSFVANPALRQAALALRQGDRVQIQNPPAWLPPQAIDQLILGVEETISHFQHRLVFTCAPASPYTVGVLDSPDARLDTPGSELTAAVSSSATALTVAPSAGESTLWTTDPAEAPWDIRVGGEVMTVTEVQFVVQDGFDRTQTSGWGTAESGQTWTTTGGSASDYYVEGV</sequence>
<evidence type="ECO:0000313" key="2">
    <source>
        <dbReference type="Proteomes" id="UP000483802"/>
    </source>
</evidence>
<proteinExistence type="predicted"/>
<name>A0A6L6WRJ6_9ACTN</name>
<protein>
    <submittedName>
        <fullName evidence="1">Uncharacterized protein</fullName>
    </submittedName>
</protein>
<comment type="caution">
    <text evidence="1">The sequence shown here is derived from an EMBL/GenBank/DDBJ whole genome shotgun (WGS) entry which is preliminary data.</text>
</comment>
<accession>A0A6L6WRJ6</accession>
<evidence type="ECO:0000313" key="1">
    <source>
        <dbReference type="EMBL" id="MVO84199.1"/>
    </source>
</evidence>
<dbReference type="Proteomes" id="UP000483802">
    <property type="component" value="Unassembled WGS sequence"/>
</dbReference>
<dbReference type="AlphaFoldDB" id="A0A6L6WRJ6"/>